<reference evidence="1" key="1">
    <citation type="submission" date="2020-05" db="EMBL/GenBank/DDBJ databases">
        <authorList>
            <person name="Chiriac C."/>
            <person name="Salcher M."/>
            <person name="Ghai R."/>
            <person name="Kavagutti S V."/>
        </authorList>
    </citation>
    <scope>NUCLEOTIDE SEQUENCE</scope>
</reference>
<dbReference type="EMBL" id="LR797503">
    <property type="protein sequence ID" value="CAB4221245.1"/>
    <property type="molecule type" value="Genomic_DNA"/>
</dbReference>
<organism evidence="1">
    <name type="scientific">uncultured Caudovirales phage</name>
    <dbReference type="NCBI Taxonomy" id="2100421"/>
    <lineage>
        <taxon>Viruses</taxon>
        <taxon>Duplodnaviria</taxon>
        <taxon>Heunggongvirae</taxon>
        <taxon>Uroviricota</taxon>
        <taxon>Caudoviricetes</taxon>
        <taxon>Peduoviridae</taxon>
        <taxon>Maltschvirus</taxon>
        <taxon>Maltschvirus maltsch</taxon>
    </lineage>
</organism>
<gene>
    <name evidence="1" type="ORF">UFOVP1636_209</name>
</gene>
<protein>
    <submittedName>
        <fullName evidence="1">Uncharacterized protein</fullName>
    </submittedName>
</protein>
<proteinExistence type="predicted"/>
<evidence type="ECO:0000313" key="1">
    <source>
        <dbReference type="EMBL" id="CAB4221245.1"/>
    </source>
</evidence>
<sequence>MKTNRILTSGRIPVTPPAEVSDDRYQFLALNEAEPNLGTSANNSILTTTTSGQRVWTSNITTSSVTTGNILKTNGSPYFVQSNIYNGRITISDELDVADYVPLSGTTSVRWVLTAKDNINNRYKFSTIDCINDETTAFFTEYAVLLSDPDFEVANYASDITTGNIDLLASGDSANVTITYQRTTLGSGTALGYIMQN</sequence>
<accession>A0A6J5T0P9</accession>
<name>A0A6J5T0P9_9CAUD</name>